<evidence type="ECO:0000313" key="4">
    <source>
        <dbReference type="Proteomes" id="UP000268372"/>
    </source>
</evidence>
<protein>
    <submittedName>
        <fullName evidence="3">Transcription elongation factor GreAB</fullName>
    </submittedName>
</protein>
<dbReference type="Pfam" id="PF01272">
    <property type="entry name" value="GreA_GreB"/>
    <property type="match status" value="1"/>
</dbReference>
<dbReference type="Gene3D" id="3.10.50.30">
    <property type="entry name" value="Transcription elongation factor, GreA/GreB, C-terminal domain"/>
    <property type="match status" value="1"/>
</dbReference>
<dbReference type="GO" id="GO:0006354">
    <property type="term" value="P:DNA-templated transcription elongation"/>
    <property type="evidence" value="ECO:0007669"/>
    <property type="project" value="TreeGrafter"/>
</dbReference>
<gene>
    <name evidence="3" type="ORF">EG242_13405</name>
</gene>
<sequence length="125" mass="13966">MSANIILTTGIYDLIKDHVRRKKVTIEQEEILLAELKKASQVLRKDLPEDIASVDRKIKVKENTLNQEMEFLLVGPKAAKVSKNKYSILSEVGLAIVGYKTGDVVKWPTPNGIKEYEIVSVEATA</sequence>
<dbReference type="RefSeq" id="WP_124900371.1">
    <property type="nucleotide sequence ID" value="NZ_RQTJ01000041.1"/>
</dbReference>
<feature type="coiled-coil region" evidence="1">
    <location>
        <begin position="19"/>
        <end position="46"/>
    </location>
</feature>
<dbReference type="Proteomes" id="UP000268372">
    <property type="component" value="Unassembled WGS sequence"/>
</dbReference>
<keyword evidence="1" id="KW-0175">Coiled coil</keyword>
<dbReference type="EMBL" id="RQTJ01000041">
    <property type="protein sequence ID" value="RRA90811.1"/>
    <property type="molecule type" value="Genomic_DNA"/>
</dbReference>
<dbReference type="GO" id="GO:0070063">
    <property type="term" value="F:RNA polymerase binding"/>
    <property type="evidence" value="ECO:0007669"/>
    <property type="project" value="InterPro"/>
</dbReference>
<comment type="caution">
    <text evidence="3">The sequence shown here is derived from an EMBL/GenBank/DDBJ whole genome shotgun (WGS) entry which is preliminary data.</text>
</comment>
<dbReference type="OrthoDB" id="192847at2"/>
<dbReference type="GO" id="GO:0032784">
    <property type="term" value="P:regulation of DNA-templated transcription elongation"/>
    <property type="evidence" value="ECO:0007669"/>
    <property type="project" value="InterPro"/>
</dbReference>
<feature type="domain" description="Transcription elongation factor GreA/GreB C-terminal" evidence="2">
    <location>
        <begin position="48"/>
        <end position="122"/>
    </location>
</feature>
<reference evidence="3 4" key="1">
    <citation type="submission" date="2018-11" db="EMBL/GenBank/DDBJ databases">
        <title>Flavobacterium sp. nov., YIM 102796 draft genome.</title>
        <authorList>
            <person name="Li G."/>
            <person name="Jiang Y."/>
        </authorList>
    </citation>
    <scope>NUCLEOTIDE SEQUENCE [LARGE SCALE GENOMIC DNA]</scope>
    <source>
        <strain evidence="3 4">YIM 102796</strain>
    </source>
</reference>
<organism evidence="3 4">
    <name type="scientific">Paenimyroides viscosum</name>
    <dbReference type="NCBI Taxonomy" id="2488729"/>
    <lineage>
        <taxon>Bacteria</taxon>
        <taxon>Pseudomonadati</taxon>
        <taxon>Bacteroidota</taxon>
        <taxon>Flavobacteriia</taxon>
        <taxon>Flavobacteriales</taxon>
        <taxon>Flavobacteriaceae</taxon>
        <taxon>Paenimyroides</taxon>
    </lineage>
</organism>
<proteinExistence type="predicted"/>
<evidence type="ECO:0000256" key="1">
    <source>
        <dbReference type="SAM" id="Coils"/>
    </source>
</evidence>
<keyword evidence="3" id="KW-0648">Protein biosynthesis</keyword>
<accession>A0A3P1APD1</accession>
<dbReference type="InterPro" id="IPR023459">
    <property type="entry name" value="Tscrpt_elong_fac_GreA/B_fam"/>
</dbReference>
<evidence type="ECO:0000259" key="2">
    <source>
        <dbReference type="Pfam" id="PF01272"/>
    </source>
</evidence>
<keyword evidence="3" id="KW-0251">Elongation factor</keyword>
<dbReference type="AlphaFoldDB" id="A0A3P1APD1"/>
<dbReference type="GO" id="GO:0003677">
    <property type="term" value="F:DNA binding"/>
    <property type="evidence" value="ECO:0007669"/>
    <property type="project" value="InterPro"/>
</dbReference>
<dbReference type="SUPFAM" id="SSF54534">
    <property type="entry name" value="FKBP-like"/>
    <property type="match status" value="1"/>
</dbReference>
<dbReference type="InterPro" id="IPR036953">
    <property type="entry name" value="GreA/GreB_C_sf"/>
</dbReference>
<name>A0A3P1APD1_9FLAO</name>
<evidence type="ECO:0000313" key="3">
    <source>
        <dbReference type="EMBL" id="RRA90811.1"/>
    </source>
</evidence>
<keyword evidence="4" id="KW-1185">Reference proteome</keyword>
<dbReference type="PANTHER" id="PTHR30437">
    <property type="entry name" value="TRANSCRIPTION ELONGATION FACTOR GREA"/>
    <property type="match status" value="1"/>
</dbReference>
<dbReference type="InterPro" id="IPR001437">
    <property type="entry name" value="Tscrpt_elong_fac_GreA/B_C"/>
</dbReference>
<dbReference type="GO" id="GO:0003746">
    <property type="term" value="F:translation elongation factor activity"/>
    <property type="evidence" value="ECO:0007669"/>
    <property type="project" value="UniProtKB-KW"/>
</dbReference>
<dbReference type="PANTHER" id="PTHR30437:SF5">
    <property type="entry name" value="REGULATOR OF NUCLEOSIDE DIPHOSPHATE KINASE"/>
    <property type="match status" value="1"/>
</dbReference>